<dbReference type="InterPro" id="IPR002539">
    <property type="entry name" value="MaoC-like_dom"/>
</dbReference>
<proteinExistence type="predicted"/>
<dbReference type="RefSeq" id="WP_256532381.1">
    <property type="nucleotide sequence ID" value="NZ_CP101824.1"/>
</dbReference>
<dbReference type="Pfam" id="PF01575">
    <property type="entry name" value="MaoC_dehydratas"/>
    <property type="match status" value="1"/>
</dbReference>
<feature type="domain" description="MaoC-like" evidence="1">
    <location>
        <begin position="15"/>
        <end position="116"/>
    </location>
</feature>
<comment type="caution">
    <text evidence="2">The sequence shown here is derived from an EMBL/GenBank/DDBJ whole genome shotgun (WGS) entry which is preliminary data.</text>
</comment>
<name>A0ABD5NSP2_9EURY</name>
<protein>
    <submittedName>
        <fullName evidence="2">MaoC/PaaZ C-terminal domain-containing protein</fullName>
    </submittedName>
</protein>
<reference evidence="2 3" key="1">
    <citation type="journal article" date="2019" name="Int. J. Syst. Evol. Microbiol.">
        <title>The Global Catalogue of Microorganisms (GCM) 10K type strain sequencing project: providing services to taxonomists for standard genome sequencing and annotation.</title>
        <authorList>
            <consortium name="The Broad Institute Genomics Platform"/>
            <consortium name="The Broad Institute Genome Sequencing Center for Infectious Disease"/>
            <person name="Wu L."/>
            <person name="Ma J."/>
        </authorList>
    </citation>
    <scope>NUCLEOTIDE SEQUENCE [LARGE SCALE GENOMIC DNA]</scope>
    <source>
        <strain evidence="2 3">IBRC-M 10256</strain>
    </source>
</reference>
<gene>
    <name evidence="2" type="ORF">ACFOUR_17195</name>
</gene>
<organism evidence="2 3">
    <name type="scientific">Halovivax cerinus</name>
    <dbReference type="NCBI Taxonomy" id="1487865"/>
    <lineage>
        <taxon>Archaea</taxon>
        <taxon>Methanobacteriati</taxon>
        <taxon>Methanobacteriota</taxon>
        <taxon>Stenosarchaea group</taxon>
        <taxon>Halobacteria</taxon>
        <taxon>Halobacteriales</taxon>
        <taxon>Natrialbaceae</taxon>
        <taxon>Halovivax</taxon>
    </lineage>
</organism>
<dbReference type="GeneID" id="73901461"/>
<keyword evidence="3" id="KW-1185">Reference proteome</keyword>
<evidence type="ECO:0000313" key="2">
    <source>
        <dbReference type="EMBL" id="MFC3960099.1"/>
    </source>
</evidence>
<sequence length="150" mass="16536">MPATYYYEDLAVGDEWDAGTVSITEEELLEFAERYDPQAFHVDEAAAERHFGGLITSGWHTAAACMRPLVESVLSDVAVVAAAGVDDLRWREPVRPGDALTIEVAVVEKTPWNDDRGQVSFQLTATNGDGDVVHDRTDLVVVERRDDTDT</sequence>
<evidence type="ECO:0000313" key="3">
    <source>
        <dbReference type="Proteomes" id="UP001595846"/>
    </source>
</evidence>
<dbReference type="Gene3D" id="3.10.129.10">
    <property type="entry name" value="Hotdog Thioesterase"/>
    <property type="match status" value="1"/>
</dbReference>
<evidence type="ECO:0000259" key="1">
    <source>
        <dbReference type="Pfam" id="PF01575"/>
    </source>
</evidence>
<dbReference type="AlphaFoldDB" id="A0ABD5NSP2"/>
<dbReference type="InterPro" id="IPR052342">
    <property type="entry name" value="MCH/BMMD"/>
</dbReference>
<dbReference type="Proteomes" id="UP001595846">
    <property type="component" value="Unassembled WGS sequence"/>
</dbReference>
<accession>A0ABD5NSP2</accession>
<dbReference type="PANTHER" id="PTHR43664:SF1">
    <property type="entry name" value="BETA-METHYLMALYL-COA DEHYDRATASE"/>
    <property type="match status" value="1"/>
</dbReference>
<dbReference type="EMBL" id="JBHSAQ010000016">
    <property type="protein sequence ID" value="MFC3960099.1"/>
    <property type="molecule type" value="Genomic_DNA"/>
</dbReference>
<dbReference type="SUPFAM" id="SSF54637">
    <property type="entry name" value="Thioesterase/thiol ester dehydrase-isomerase"/>
    <property type="match status" value="1"/>
</dbReference>
<dbReference type="PANTHER" id="PTHR43664">
    <property type="entry name" value="MONOAMINE OXIDASE-RELATED"/>
    <property type="match status" value="1"/>
</dbReference>
<dbReference type="InterPro" id="IPR029069">
    <property type="entry name" value="HotDog_dom_sf"/>
</dbReference>